<accession>A0ABS1DT21</accession>
<keyword evidence="3" id="KW-0676">Redox-active center</keyword>
<dbReference type="PROSITE" id="PS00194">
    <property type="entry name" value="THIOREDOXIN_1"/>
    <property type="match status" value="1"/>
</dbReference>
<dbReference type="Proteomes" id="UP001041814">
    <property type="component" value="Unassembled WGS sequence"/>
</dbReference>
<dbReference type="InterPro" id="IPR013766">
    <property type="entry name" value="Thioredoxin_domain"/>
</dbReference>
<evidence type="ECO:0000256" key="1">
    <source>
        <dbReference type="ARBA" id="ARBA00004196"/>
    </source>
</evidence>
<dbReference type="EMBL" id="NRRU01000021">
    <property type="protein sequence ID" value="MBK1712628.1"/>
    <property type="molecule type" value="Genomic_DNA"/>
</dbReference>
<keyword evidence="6" id="KW-1185">Reference proteome</keyword>
<reference evidence="5" key="2">
    <citation type="journal article" date="2020" name="Microorganisms">
        <title>Osmotic Adaptation and Compatible Solute Biosynthesis of Phototrophic Bacteria as Revealed from Genome Analyses.</title>
        <authorList>
            <person name="Imhoff J.F."/>
            <person name="Rahn T."/>
            <person name="Kunzel S."/>
            <person name="Keller A."/>
            <person name="Neulinger S.C."/>
        </authorList>
    </citation>
    <scope>NUCLEOTIDE SEQUENCE</scope>
    <source>
        <strain evidence="5">IM 151</strain>
    </source>
</reference>
<reference evidence="5" key="1">
    <citation type="submission" date="2017-08" db="EMBL/GenBank/DDBJ databases">
        <authorList>
            <person name="Imhoff J.F."/>
            <person name="Rahn T."/>
            <person name="Kuenzel S."/>
            <person name="Neulinger S.C."/>
        </authorList>
    </citation>
    <scope>NUCLEOTIDE SEQUENCE</scope>
    <source>
        <strain evidence="5">IM 151</strain>
    </source>
</reference>
<evidence type="ECO:0000313" key="6">
    <source>
        <dbReference type="Proteomes" id="UP001041814"/>
    </source>
</evidence>
<protein>
    <submittedName>
        <fullName evidence="5">Alkyl hydroperoxide reductase</fullName>
    </submittedName>
</protein>
<evidence type="ECO:0000259" key="4">
    <source>
        <dbReference type="PROSITE" id="PS51352"/>
    </source>
</evidence>
<dbReference type="InterPro" id="IPR050553">
    <property type="entry name" value="Thioredoxin_ResA/DsbE_sf"/>
</dbReference>
<comment type="subcellular location">
    <subcellularLocation>
        <location evidence="1">Cell envelope</location>
    </subcellularLocation>
</comment>
<evidence type="ECO:0000256" key="2">
    <source>
        <dbReference type="ARBA" id="ARBA00022748"/>
    </source>
</evidence>
<proteinExistence type="predicted"/>
<dbReference type="InterPro" id="IPR017937">
    <property type="entry name" value="Thioredoxin_CS"/>
</dbReference>
<dbReference type="Pfam" id="PF08534">
    <property type="entry name" value="Redoxin"/>
    <property type="match status" value="1"/>
</dbReference>
<sequence>MIRRALLAAAVGGVGAGLAWRYASGRRLDPGEQALWASRLPRPDGSELALAELHGRPLIVNFWAPWCPPCVQEMPELDRLQQRRSDVVILGIAIDQAEPVRKHLQKAPVSYPIVIAGFGGVALSQGLGNPGSGLPYTVLMGSDGRRRQHKFGETTAAELEAWLS</sequence>
<comment type="caution">
    <text evidence="5">The sequence shown here is derived from an EMBL/GenBank/DDBJ whole genome shotgun (WGS) entry which is preliminary data.</text>
</comment>
<dbReference type="Gene3D" id="3.40.30.10">
    <property type="entry name" value="Glutaredoxin"/>
    <property type="match status" value="1"/>
</dbReference>
<dbReference type="PANTHER" id="PTHR42852:SF13">
    <property type="entry name" value="PROTEIN DIPZ"/>
    <property type="match status" value="1"/>
</dbReference>
<dbReference type="InterPro" id="IPR036249">
    <property type="entry name" value="Thioredoxin-like_sf"/>
</dbReference>
<dbReference type="CDD" id="cd02966">
    <property type="entry name" value="TlpA_like_family"/>
    <property type="match status" value="1"/>
</dbReference>
<keyword evidence="2" id="KW-0201">Cytochrome c-type biogenesis</keyword>
<feature type="domain" description="Thioredoxin" evidence="4">
    <location>
        <begin position="28"/>
        <end position="164"/>
    </location>
</feature>
<evidence type="ECO:0000256" key="3">
    <source>
        <dbReference type="ARBA" id="ARBA00023284"/>
    </source>
</evidence>
<dbReference type="InterPro" id="IPR013740">
    <property type="entry name" value="Redoxin"/>
</dbReference>
<dbReference type="PANTHER" id="PTHR42852">
    <property type="entry name" value="THIOL:DISULFIDE INTERCHANGE PROTEIN DSBE"/>
    <property type="match status" value="1"/>
</dbReference>
<dbReference type="RefSeq" id="WP_200378297.1">
    <property type="nucleotide sequence ID" value="NZ_NRRU01000021.1"/>
</dbReference>
<dbReference type="SUPFAM" id="SSF52833">
    <property type="entry name" value="Thioredoxin-like"/>
    <property type="match status" value="1"/>
</dbReference>
<evidence type="ECO:0000313" key="5">
    <source>
        <dbReference type="EMBL" id="MBK1712628.1"/>
    </source>
</evidence>
<organism evidence="5 6">
    <name type="scientific">Rubrivivax gelatinosus</name>
    <name type="common">Rhodocyclus gelatinosus</name>
    <name type="synonym">Rhodopseudomonas gelatinosa</name>
    <dbReference type="NCBI Taxonomy" id="28068"/>
    <lineage>
        <taxon>Bacteria</taxon>
        <taxon>Pseudomonadati</taxon>
        <taxon>Pseudomonadota</taxon>
        <taxon>Betaproteobacteria</taxon>
        <taxon>Burkholderiales</taxon>
        <taxon>Sphaerotilaceae</taxon>
        <taxon>Rubrivivax</taxon>
    </lineage>
</organism>
<dbReference type="PROSITE" id="PS51352">
    <property type="entry name" value="THIOREDOXIN_2"/>
    <property type="match status" value="1"/>
</dbReference>
<name>A0ABS1DT21_RUBGE</name>
<gene>
    <name evidence="5" type="ORF">CKO43_07530</name>
</gene>